<accession>A0A1F6V0I7</accession>
<gene>
    <name evidence="6" type="ORF">A2W18_10685</name>
</gene>
<proteinExistence type="predicted"/>
<feature type="region of interest" description="Disordered" evidence="4">
    <location>
        <begin position="68"/>
        <end position="102"/>
    </location>
</feature>
<dbReference type="GO" id="GO:0043165">
    <property type="term" value="P:Gram-negative-bacterium-type cell outer membrane assembly"/>
    <property type="evidence" value="ECO:0007669"/>
    <property type="project" value="TreeGrafter"/>
</dbReference>
<evidence type="ECO:0000256" key="2">
    <source>
        <dbReference type="ARBA" id="ARBA00023136"/>
    </source>
</evidence>
<name>A0A1F6V0I7_9PROT</name>
<dbReference type="Pfam" id="PF04355">
    <property type="entry name" value="BamE"/>
    <property type="match status" value="1"/>
</dbReference>
<dbReference type="InterPro" id="IPR007450">
    <property type="entry name" value="BamE_dom"/>
</dbReference>
<evidence type="ECO:0000259" key="5">
    <source>
        <dbReference type="Pfam" id="PF04355"/>
    </source>
</evidence>
<organism evidence="6 7">
    <name type="scientific">Candidatus Muproteobacteria bacterium RBG_16_60_9</name>
    <dbReference type="NCBI Taxonomy" id="1817755"/>
    <lineage>
        <taxon>Bacteria</taxon>
        <taxon>Pseudomonadati</taxon>
        <taxon>Pseudomonadota</taxon>
        <taxon>Candidatus Muproteobacteria</taxon>
    </lineage>
</organism>
<dbReference type="Proteomes" id="UP000179076">
    <property type="component" value="Unassembled WGS sequence"/>
</dbReference>
<dbReference type="Gene3D" id="3.30.1450.10">
    <property type="match status" value="1"/>
</dbReference>
<dbReference type="GO" id="GO:0030674">
    <property type="term" value="F:protein-macromolecule adaptor activity"/>
    <property type="evidence" value="ECO:0007669"/>
    <property type="project" value="TreeGrafter"/>
</dbReference>
<dbReference type="PANTHER" id="PTHR37482:SF1">
    <property type="entry name" value="OUTER MEMBRANE PROTEIN ASSEMBLY FACTOR BAME"/>
    <property type="match status" value="1"/>
</dbReference>
<dbReference type="InterPro" id="IPR037873">
    <property type="entry name" value="BamE-like"/>
</dbReference>
<evidence type="ECO:0000256" key="3">
    <source>
        <dbReference type="ARBA" id="ARBA00023237"/>
    </source>
</evidence>
<protein>
    <recommendedName>
        <fullName evidence="5">Outer membrane protein assembly factor BamE domain-containing protein</fullName>
    </recommendedName>
</protein>
<dbReference type="GO" id="GO:0051205">
    <property type="term" value="P:protein insertion into membrane"/>
    <property type="evidence" value="ECO:0007669"/>
    <property type="project" value="TreeGrafter"/>
</dbReference>
<comment type="caution">
    <text evidence="6">The sequence shown here is derived from an EMBL/GenBank/DDBJ whole genome shotgun (WGS) entry which is preliminary data.</text>
</comment>
<evidence type="ECO:0000256" key="4">
    <source>
        <dbReference type="SAM" id="MobiDB-lite"/>
    </source>
</evidence>
<evidence type="ECO:0000313" key="6">
    <source>
        <dbReference type="EMBL" id="OGI63281.1"/>
    </source>
</evidence>
<sequence>MIDKLKPGMTRSQVRFVLGTPLVTDPFHPQRWDYVYVYKRSVTEPAQTRQLAVIFDGDAMTRIEGDLVRTPIDTPPQPRDDKLGEKTDSPQSRLRATATRLL</sequence>
<reference evidence="6 7" key="1">
    <citation type="journal article" date="2016" name="Nat. Commun.">
        <title>Thousands of microbial genomes shed light on interconnected biogeochemical processes in an aquifer system.</title>
        <authorList>
            <person name="Anantharaman K."/>
            <person name="Brown C.T."/>
            <person name="Hug L.A."/>
            <person name="Sharon I."/>
            <person name="Castelle C.J."/>
            <person name="Probst A.J."/>
            <person name="Thomas B.C."/>
            <person name="Singh A."/>
            <person name="Wilkins M.J."/>
            <person name="Karaoz U."/>
            <person name="Brodie E.L."/>
            <person name="Williams K.H."/>
            <person name="Hubbard S.S."/>
            <person name="Banfield J.F."/>
        </authorList>
    </citation>
    <scope>NUCLEOTIDE SEQUENCE [LARGE SCALE GENOMIC DNA]</scope>
</reference>
<keyword evidence="1" id="KW-0732">Signal</keyword>
<evidence type="ECO:0000313" key="7">
    <source>
        <dbReference type="Proteomes" id="UP000179076"/>
    </source>
</evidence>
<dbReference type="EMBL" id="MFSP01000158">
    <property type="protein sequence ID" value="OGI63281.1"/>
    <property type="molecule type" value="Genomic_DNA"/>
</dbReference>
<dbReference type="InterPro" id="IPR026592">
    <property type="entry name" value="BamE"/>
</dbReference>
<dbReference type="GO" id="GO:1990063">
    <property type="term" value="C:Bam protein complex"/>
    <property type="evidence" value="ECO:0007669"/>
    <property type="project" value="TreeGrafter"/>
</dbReference>
<keyword evidence="2" id="KW-0472">Membrane</keyword>
<keyword evidence="3" id="KW-0998">Cell outer membrane</keyword>
<evidence type="ECO:0000256" key="1">
    <source>
        <dbReference type="ARBA" id="ARBA00022729"/>
    </source>
</evidence>
<dbReference type="PANTHER" id="PTHR37482">
    <property type="entry name" value="OUTER MEMBRANE PROTEIN ASSEMBLY FACTOR BAME"/>
    <property type="match status" value="1"/>
</dbReference>
<dbReference type="AlphaFoldDB" id="A0A1F6V0I7"/>
<feature type="domain" description="Outer membrane protein assembly factor BamE" evidence="5">
    <location>
        <begin position="1"/>
        <end position="64"/>
    </location>
</feature>
<feature type="compositionally biased region" description="Basic and acidic residues" evidence="4">
    <location>
        <begin position="78"/>
        <end position="88"/>
    </location>
</feature>